<feature type="region of interest" description="Disordered" evidence="1">
    <location>
        <begin position="64"/>
        <end position="87"/>
    </location>
</feature>
<name>A0A849AEN7_9MICO</name>
<feature type="compositionally biased region" description="Basic and acidic residues" evidence="1">
    <location>
        <begin position="64"/>
        <end position="80"/>
    </location>
</feature>
<dbReference type="Proteomes" id="UP000557772">
    <property type="component" value="Unassembled WGS sequence"/>
</dbReference>
<protein>
    <submittedName>
        <fullName evidence="2">Uncharacterized protein</fullName>
    </submittedName>
</protein>
<dbReference type="EMBL" id="JABENB010000001">
    <property type="protein sequence ID" value="NNG38899.1"/>
    <property type="molecule type" value="Genomic_DNA"/>
</dbReference>
<evidence type="ECO:0000313" key="3">
    <source>
        <dbReference type="Proteomes" id="UP000557772"/>
    </source>
</evidence>
<evidence type="ECO:0000256" key="1">
    <source>
        <dbReference type="SAM" id="MobiDB-lite"/>
    </source>
</evidence>
<keyword evidence="3" id="KW-1185">Reference proteome</keyword>
<comment type="caution">
    <text evidence="2">The sequence shown here is derived from an EMBL/GenBank/DDBJ whole genome shotgun (WGS) entry which is preliminary data.</text>
</comment>
<accession>A0A849AEN7</accession>
<feature type="region of interest" description="Disordered" evidence="1">
    <location>
        <begin position="1"/>
        <end position="20"/>
    </location>
</feature>
<dbReference type="AlphaFoldDB" id="A0A849AEN7"/>
<sequence length="87" mass="9741">MLGQPVHVESESAHHDLRDVLGPGAHRLALSGQRDHQHPLVLAVALTRDVSDALDPSYEWGERARVERDPRERLRRERAAKVAAAHT</sequence>
<evidence type="ECO:0000313" key="2">
    <source>
        <dbReference type="EMBL" id="NNG38899.1"/>
    </source>
</evidence>
<gene>
    <name evidence="2" type="ORF">HJ588_06375</name>
</gene>
<proteinExistence type="predicted"/>
<organism evidence="2 3">
    <name type="scientific">Flexivirga aerilata</name>
    <dbReference type="NCBI Taxonomy" id="1656889"/>
    <lineage>
        <taxon>Bacteria</taxon>
        <taxon>Bacillati</taxon>
        <taxon>Actinomycetota</taxon>
        <taxon>Actinomycetes</taxon>
        <taxon>Micrococcales</taxon>
        <taxon>Dermacoccaceae</taxon>
        <taxon>Flexivirga</taxon>
    </lineage>
</organism>
<reference evidence="2 3" key="1">
    <citation type="submission" date="2020-05" db="EMBL/GenBank/DDBJ databases">
        <title>Flexivirga sp. ID2601S isolated from air conditioner.</title>
        <authorList>
            <person name="Kim D.H."/>
        </authorList>
    </citation>
    <scope>NUCLEOTIDE SEQUENCE [LARGE SCALE GENOMIC DNA]</scope>
    <source>
        <strain evidence="2 3">ID2601S</strain>
    </source>
</reference>
<feature type="compositionally biased region" description="Basic and acidic residues" evidence="1">
    <location>
        <begin position="8"/>
        <end position="19"/>
    </location>
</feature>